<evidence type="ECO:0000256" key="3">
    <source>
        <dbReference type="ARBA" id="ARBA00022692"/>
    </source>
</evidence>
<evidence type="ECO:0000256" key="7">
    <source>
        <dbReference type="HAMAP-Rule" id="MF_00910"/>
    </source>
</evidence>
<reference evidence="10" key="1">
    <citation type="submission" date="2016-11" db="EMBL/GenBank/DDBJ databases">
        <authorList>
            <person name="Varghese N."/>
            <person name="Submissions S."/>
        </authorList>
    </citation>
    <scope>NUCLEOTIDE SEQUENCE [LARGE SCALE GENOMIC DNA]</scope>
    <source>
        <strain evidence="10">DSM 10349</strain>
    </source>
</reference>
<evidence type="ECO:0000256" key="1">
    <source>
        <dbReference type="ARBA" id="ARBA00022475"/>
    </source>
</evidence>
<comment type="similarity">
    <text evidence="7">Belongs to the FtsL family.</text>
</comment>
<evidence type="ECO:0000256" key="6">
    <source>
        <dbReference type="ARBA" id="ARBA00023306"/>
    </source>
</evidence>
<dbReference type="STRING" id="1121421.SAMN02745123_01237"/>
<evidence type="ECO:0000313" key="10">
    <source>
        <dbReference type="Proteomes" id="UP000183997"/>
    </source>
</evidence>
<evidence type="ECO:0000256" key="8">
    <source>
        <dbReference type="SAM" id="MobiDB-lite"/>
    </source>
</evidence>
<dbReference type="OrthoDB" id="2082132at2"/>
<dbReference type="GO" id="GO:0032153">
    <property type="term" value="C:cell division site"/>
    <property type="evidence" value="ECO:0007669"/>
    <property type="project" value="UniProtKB-UniRule"/>
</dbReference>
<feature type="region of interest" description="Disordered" evidence="8">
    <location>
        <begin position="1"/>
        <end position="22"/>
    </location>
</feature>
<keyword evidence="2 7" id="KW-0132">Cell division</keyword>
<dbReference type="HAMAP" id="MF_00910">
    <property type="entry name" value="FtsL"/>
    <property type="match status" value="1"/>
</dbReference>
<evidence type="ECO:0000313" key="9">
    <source>
        <dbReference type="EMBL" id="SHK24329.1"/>
    </source>
</evidence>
<keyword evidence="4 7" id="KW-1133">Transmembrane helix</keyword>
<evidence type="ECO:0000256" key="5">
    <source>
        <dbReference type="ARBA" id="ARBA00023136"/>
    </source>
</evidence>
<keyword evidence="1 7" id="KW-1003">Cell membrane</keyword>
<keyword evidence="6 7" id="KW-0131">Cell cycle</keyword>
<dbReference type="RefSeq" id="WP_072911889.1">
    <property type="nucleotide sequence ID" value="NZ_FRAR01000009.1"/>
</dbReference>
<dbReference type="GO" id="GO:0043093">
    <property type="term" value="P:FtsZ-dependent cytokinesis"/>
    <property type="evidence" value="ECO:0007669"/>
    <property type="project" value="UniProtKB-UniRule"/>
</dbReference>
<sequence length="179" mass="19838">MSVAQEKFSYLPQQERQPEQPKVAQRLSKRAVRRGRMLLISCIFALFMIGIIVSYYFAQVSTVGYQISQLQNQLNVLQAEQEYLETQANQLLSLQRIEAIATTKLGMVKPDPNEVVLVDALPMASTGGTKDPASEKVSPGVQEDTLQKKDNQVGGNSQNPVIEAFVKLVDRWGKTVGKG</sequence>
<dbReference type="EMBL" id="FRAR01000009">
    <property type="protein sequence ID" value="SHK24329.1"/>
    <property type="molecule type" value="Genomic_DNA"/>
</dbReference>
<dbReference type="Pfam" id="PF04977">
    <property type="entry name" value="DivIC"/>
    <property type="match status" value="1"/>
</dbReference>
<proteinExistence type="inferred from homology"/>
<dbReference type="Proteomes" id="UP000183997">
    <property type="component" value="Unassembled WGS sequence"/>
</dbReference>
<dbReference type="AlphaFoldDB" id="A0A1M6QVP1"/>
<feature type="region of interest" description="Disordered" evidence="8">
    <location>
        <begin position="125"/>
        <end position="157"/>
    </location>
</feature>
<evidence type="ECO:0000256" key="2">
    <source>
        <dbReference type="ARBA" id="ARBA00022618"/>
    </source>
</evidence>
<organism evidence="9 10">
    <name type="scientific">Desulforamulus aeronauticus DSM 10349</name>
    <dbReference type="NCBI Taxonomy" id="1121421"/>
    <lineage>
        <taxon>Bacteria</taxon>
        <taxon>Bacillati</taxon>
        <taxon>Bacillota</taxon>
        <taxon>Clostridia</taxon>
        <taxon>Eubacteriales</taxon>
        <taxon>Peptococcaceae</taxon>
        <taxon>Desulforamulus</taxon>
    </lineage>
</organism>
<keyword evidence="3 7" id="KW-0812">Transmembrane</keyword>
<name>A0A1M6QVP1_9FIRM</name>
<keyword evidence="5 7" id="KW-0472">Membrane</keyword>
<comment type="function">
    <text evidence="7">Essential cell division protein.</text>
</comment>
<protein>
    <recommendedName>
        <fullName evidence="7">Cell division protein FtsL</fullName>
    </recommendedName>
</protein>
<dbReference type="InterPro" id="IPR007060">
    <property type="entry name" value="FtsL/DivIC"/>
</dbReference>
<evidence type="ECO:0000256" key="4">
    <source>
        <dbReference type="ARBA" id="ARBA00022989"/>
    </source>
</evidence>
<feature type="transmembrane region" description="Helical" evidence="7">
    <location>
        <begin position="37"/>
        <end position="58"/>
    </location>
</feature>
<gene>
    <name evidence="7" type="primary">ftsL</name>
    <name evidence="9" type="ORF">SAMN02745123_01237</name>
</gene>
<dbReference type="GO" id="GO:0005886">
    <property type="term" value="C:plasma membrane"/>
    <property type="evidence" value="ECO:0007669"/>
    <property type="project" value="UniProtKB-SubCell"/>
</dbReference>
<comment type="subcellular location">
    <subcellularLocation>
        <location evidence="7">Cell membrane</location>
        <topology evidence="7">Single-pass type II membrane protein</topology>
    </subcellularLocation>
    <text evidence="7">Localizes to the division septum where it forms a ring structure.</text>
</comment>
<accession>A0A1M6QVP1</accession>
<keyword evidence="10" id="KW-1185">Reference proteome</keyword>
<dbReference type="InterPro" id="IPR011922">
    <property type="entry name" value="Cell_div_FtsL"/>
</dbReference>